<feature type="region of interest" description="Disordered" evidence="1">
    <location>
        <begin position="34"/>
        <end position="54"/>
    </location>
</feature>
<reference evidence="2" key="1">
    <citation type="submission" date="2020-06" db="EMBL/GenBank/DDBJ databases">
        <title>Whole Genome Sequence of Bradyrhizobium sp. Strain 1S1.</title>
        <authorList>
            <person name="Bromfield E.S.P."/>
            <person name="Cloutier S."/>
        </authorList>
    </citation>
    <scope>NUCLEOTIDE SEQUENCE [LARGE SCALE GENOMIC DNA]</scope>
    <source>
        <strain evidence="2">1S1</strain>
    </source>
</reference>
<name>A0A973VX11_9BRAD</name>
<dbReference type="EMBL" id="JAAOLE020000001">
    <property type="protein sequence ID" value="NVI43502.1"/>
    <property type="molecule type" value="Genomic_DNA"/>
</dbReference>
<protein>
    <submittedName>
        <fullName evidence="2">Uncharacterized protein</fullName>
    </submittedName>
</protein>
<evidence type="ECO:0000313" key="2">
    <source>
        <dbReference type="EMBL" id="NVI43502.1"/>
    </source>
</evidence>
<evidence type="ECO:0000256" key="1">
    <source>
        <dbReference type="SAM" id="MobiDB-lite"/>
    </source>
</evidence>
<organism evidence="2">
    <name type="scientific">Bradyrhizobium septentrionale</name>
    <dbReference type="NCBI Taxonomy" id="1404411"/>
    <lineage>
        <taxon>Bacteria</taxon>
        <taxon>Pseudomonadati</taxon>
        <taxon>Pseudomonadota</taxon>
        <taxon>Alphaproteobacteria</taxon>
        <taxon>Hyphomicrobiales</taxon>
        <taxon>Nitrobacteraceae</taxon>
        <taxon>Bradyrhizobium</taxon>
    </lineage>
</organism>
<accession>A0A973VX11</accession>
<dbReference type="RefSeq" id="WP_165128221.1">
    <property type="nucleotide sequence ID" value="NZ_CP088285.1"/>
</dbReference>
<dbReference type="AlphaFoldDB" id="A0A973VX11"/>
<gene>
    <name evidence="2" type="ORF">HAP48_011080</name>
</gene>
<proteinExistence type="predicted"/>
<sequence>MAMSTLLVVAAVCLLLSVFALVLVLTDRSTTRWRQEQDENRAATRAAYPDKNGT</sequence>
<comment type="caution">
    <text evidence="2">The sequence shown here is derived from an EMBL/GenBank/DDBJ whole genome shotgun (WGS) entry which is preliminary data.</text>
</comment>